<accession>A0ABD5ZDT7</accession>
<dbReference type="AlphaFoldDB" id="A0ABD5ZDT7"/>
<feature type="domain" description="2Fe-2S ferredoxin-type" evidence="2">
    <location>
        <begin position="30"/>
        <end position="126"/>
    </location>
</feature>
<evidence type="ECO:0000313" key="4">
    <source>
        <dbReference type="Proteomes" id="UP001596481"/>
    </source>
</evidence>
<dbReference type="InterPro" id="IPR036010">
    <property type="entry name" value="2Fe-2S_ferredoxin-like_sf"/>
</dbReference>
<dbReference type="Pfam" id="PF00111">
    <property type="entry name" value="Fer2"/>
    <property type="match status" value="1"/>
</dbReference>
<proteinExistence type="predicted"/>
<dbReference type="PROSITE" id="PS51085">
    <property type="entry name" value="2FE2S_FER_2"/>
    <property type="match status" value="1"/>
</dbReference>
<gene>
    <name evidence="3" type="ORF">ACFQJC_07515</name>
</gene>
<protein>
    <submittedName>
        <fullName evidence="3">2Fe-2S iron-sulfur cluster-binding protein</fullName>
    </submittedName>
</protein>
<comment type="caution">
    <text evidence="3">The sequence shown here is derived from an EMBL/GenBank/DDBJ whole genome shotgun (WGS) entry which is preliminary data.</text>
</comment>
<sequence>MRPTERSNAVDGSSGADADADTAAAASGSVPVTVCDGDSVVELGVAPGTILRDALLESGLSPYTRVTRRANCGGRGLCATCGVRISVGAPSAEHWHDRLADRFGYPRLSCQIRVTEPMTVELVEKVVWGGRER</sequence>
<dbReference type="Gene3D" id="3.10.20.30">
    <property type="match status" value="1"/>
</dbReference>
<name>A0ABD5ZDT7_9EURY</name>
<dbReference type="SUPFAM" id="SSF54292">
    <property type="entry name" value="2Fe-2S ferredoxin-like"/>
    <property type="match status" value="1"/>
</dbReference>
<dbReference type="CDD" id="cd00207">
    <property type="entry name" value="fer2"/>
    <property type="match status" value="1"/>
</dbReference>
<reference evidence="3 4" key="1">
    <citation type="journal article" date="2019" name="Int. J. Syst. Evol. Microbiol.">
        <title>The Global Catalogue of Microorganisms (GCM) 10K type strain sequencing project: providing services to taxonomists for standard genome sequencing and annotation.</title>
        <authorList>
            <consortium name="The Broad Institute Genomics Platform"/>
            <consortium name="The Broad Institute Genome Sequencing Center for Infectious Disease"/>
            <person name="Wu L."/>
            <person name="Ma J."/>
        </authorList>
    </citation>
    <scope>NUCLEOTIDE SEQUENCE [LARGE SCALE GENOMIC DNA]</scope>
    <source>
        <strain evidence="3 4">DSM 29988</strain>
    </source>
</reference>
<evidence type="ECO:0000259" key="2">
    <source>
        <dbReference type="PROSITE" id="PS51085"/>
    </source>
</evidence>
<evidence type="ECO:0000256" key="1">
    <source>
        <dbReference type="SAM" id="MobiDB-lite"/>
    </source>
</evidence>
<keyword evidence="4" id="KW-1185">Reference proteome</keyword>
<dbReference type="InterPro" id="IPR001041">
    <property type="entry name" value="2Fe-2S_ferredoxin-type"/>
</dbReference>
<feature type="compositionally biased region" description="Low complexity" evidence="1">
    <location>
        <begin position="9"/>
        <end position="22"/>
    </location>
</feature>
<dbReference type="InterPro" id="IPR012675">
    <property type="entry name" value="Beta-grasp_dom_sf"/>
</dbReference>
<organism evidence="3 4">
    <name type="scientific">Haloferax namakaokahaiae</name>
    <dbReference type="NCBI Taxonomy" id="1748331"/>
    <lineage>
        <taxon>Archaea</taxon>
        <taxon>Methanobacteriati</taxon>
        <taxon>Methanobacteriota</taxon>
        <taxon>Stenosarchaea group</taxon>
        <taxon>Halobacteria</taxon>
        <taxon>Halobacteriales</taxon>
        <taxon>Haloferacaceae</taxon>
        <taxon>Haloferax</taxon>
    </lineage>
</organism>
<dbReference type="Proteomes" id="UP001596481">
    <property type="component" value="Unassembled WGS sequence"/>
</dbReference>
<evidence type="ECO:0000313" key="3">
    <source>
        <dbReference type="EMBL" id="MFC7203357.1"/>
    </source>
</evidence>
<dbReference type="EMBL" id="JBHTAA010000005">
    <property type="protein sequence ID" value="MFC7203357.1"/>
    <property type="molecule type" value="Genomic_DNA"/>
</dbReference>
<feature type="region of interest" description="Disordered" evidence="1">
    <location>
        <begin position="1"/>
        <end position="22"/>
    </location>
</feature>
<dbReference type="RefSeq" id="WP_390222700.1">
    <property type="nucleotide sequence ID" value="NZ_JBHTAA010000005.1"/>
</dbReference>